<protein>
    <submittedName>
        <fullName evidence="2">Uncharacterized protein</fullName>
    </submittedName>
</protein>
<evidence type="ECO:0000313" key="2">
    <source>
        <dbReference type="EnsemblProtists" id="Phyra76628"/>
    </source>
</evidence>
<name>H3GK64_PHYRM</name>
<dbReference type="EnsemblProtists" id="Phyra76628">
    <property type="protein sequence ID" value="Phyra76628"/>
    <property type="gene ID" value="Phyra76628"/>
</dbReference>
<evidence type="ECO:0000256" key="1">
    <source>
        <dbReference type="SAM" id="MobiDB-lite"/>
    </source>
</evidence>
<feature type="region of interest" description="Disordered" evidence="1">
    <location>
        <begin position="57"/>
        <end position="113"/>
    </location>
</feature>
<dbReference type="eggNOG" id="ENOG502SUD3">
    <property type="taxonomic scope" value="Eukaryota"/>
</dbReference>
<dbReference type="InParanoid" id="H3GK64"/>
<dbReference type="VEuPathDB" id="FungiDB:KRP23_11270"/>
<dbReference type="GeneID" id="94217537"/>
<sequence length="218" mass="24577">MSNAMEWEGPIPMWIESIAIDMDDEMPDVVCTPVPSKPQIFLSLTLDLKDVAMASPTKVKTKGNAPSVSPVKSKQTAKPARQARRQVLDPSGRGQRRKDKQRGYEKGYRSRQKTKRAQDEAEWIELEIQVRKLLAKRTSILVPEQSQDEAKVSVHQRYLELLTEERVLREAEVLDSSMLAAEQAAGLWGGATATSRELRAQVNALPSLRSCLTFDFKW</sequence>
<organism evidence="2 3">
    <name type="scientific">Phytophthora ramorum</name>
    <name type="common">Sudden oak death agent</name>
    <dbReference type="NCBI Taxonomy" id="164328"/>
    <lineage>
        <taxon>Eukaryota</taxon>
        <taxon>Sar</taxon>
        <taxon>Stramenopiles</taxon>
        <taxon>Oomycota</taxon>
        <taxon>Peronosporomycetes</taxon>
        <taxon>Peronosporales</taxon>
        <taxon>Peronosporaceae</taxon>
        <taxon>Phytophthora</taxon>
    </lineage>
</organism>
<reference evidence="2" key="2">
    <citation type="submission" date="2015-06" db="UniProtKB">
        <authorList>
            <consortium name="EnsemblProtists"/>
        </authorList>
    </citation>
    <scope>IDENTIFICATION</scope>
    <source>
        <strain evidence="2">Pr102</strain>
    </source>
</reference>
<dbReference type="RefSeq" id="XP_067741082.1">
    <property type="nucleotide sequence ID" value="XM_067881804.1"/>
</dbReference>
<evidence type="ECO:0000313" key="3">
    <source>
        <dbReference type="Proteomes" id="UP000005238"/>
    </source>
</evidence>
<dbReference type="AlphaFoldDB" id="H3GK64"/>
<dbReference type="OrthoDB" id="157612at2759"/>
<dbReference type="VEuPathDB" id="FungiDB:KRP22_11498"/>
<dbReference type="Proteomes" id="UP000005238">
    <property type="component" value="Unassembled WGS sequence"/>
</dbReference>
<accession>H3GK64</accession>
<proteinExistence type="predicted"/>
<dbReference type="EMBL" id="DS566016">
    <property type="status" value="NOT_ANNOTATED_CDS"/>
    <property type="molecule type" value="Genomic_DNA"/>
</dbReference>
<dbReference type="HOGENOM" id="CLU_110489_0_0_1"/>
<reference evidence="3" key="1">
    <citation type="journal article" date="2006" name="Science">
        <title>Phytophthora genome sequences uncover evolutionary origins and mechanisms of pathogenesis.</title>
        <authorList>
            <person name="Tyler B.M."/>
            <person name="Tripathy S."/>
            <person name="Zhang X."/>
            <person name="Dehal P."/>
            <person name="Jiang R.H."/>
            <person name="Aerts A."/>
            <person name="Arredondo F.D."/>
            <person name="Baxter L."/>
            <person name="Bensasson D."/>
            <person name="Beynon J.L."/>
            <person name="Chapman J."/>
            <person name="Damasceno C.M."/>
            <person name="Dorrance A.E."/>
            <person name="Dou D."/>
            <person name="Dickerman A.W."/>
            <person name="Dubchak I.L."/>
            <person name="Garbelotto M."/>
            <person name="Gijzen M."/>
            <person name="Gordon S.G."/>
            <person name="Govers F."/>
            <person name="Grunwald N.J."/>
            <person name="Huang W."/>
            <person name="Ivors K.L."/>
            <person name="Jones R.W."/>
            <person name="Kamoun S."/>
            <person name="Krampis K."/>
            <person name="Lamour K.H."/>
            <person name="Lee M.K."/>
            <person name="McDonald W.H."/>
            <person name="Medina M."/>
            <person name="Meijer H.J."/>
            <person name="Nordberg E.K."/>
            <person name="Maclean D.J."/>
            <person name="Ospina-Giraldo M.D."/>
            <person name="Morris P.F."/>
            <person name="Phuntumart V."/>
            <person name="Putnam N.H."/>
            <person name="Rash S."/>
            <person name="Rose J.K."/>
            <person name="Sakihama Y."/>
            <person name="Salamov A.A."/>
            <person name="Savidor A."/>
            <person name="Scheuring C.F."/>
            <person name="Smith B.M."/>
            <person name="Sobral B.W."/>
            <person name="Terry A."/>
            <person name="Torto-Alalibo T.A."/>
            <person name="Win J."/>
            <person name="Xu Z."/>
            <person name="Zhang H."/>
            <person name="Grigoriev I.V."/>
            <person name="Rokhsar D.S."/>
            <person name="Boore J.L."/>
        </authorList>
    </citation>
    <scope>NUCLEOTIDE SEQUENCE [LARGE SCALE GENOMIC DNA]</scope>
    <source>
        <strain evidence="3">Pr102</strain>
    </source>
</reference>
<keyword evidence="3" id="KW-1185">Reference proteome</keyword>
<feature type="compositionally biased region" description="Polar residues" evidence="1">
    <location>
        <begin position="64"/>
        <end position="76"/>
    </location>
</feature>
<dbReference type="OMA" id="NAMEWEG"/>